<dbReference type="Proteomes" id="UP001054945">
    <property type="component" value="Unassembled WGS sequence"/>
</dbReference>
<dbReference type="EMBL" id="BPLR01018414">
    <property type="protein sequence ID" value="GIY99355.1"/>
    <property type="molecule type" value="Genomic_DNA"/>
</dbReference>
<keyword evidence="3" id="KW-1185">Reference proteome</keyword>
<organism evidence="2 3">
    <name type="scientific">Caerostris extrusa</name>
    <name type="common">Bark spider</name>
    <name type="synonym">Caerostris bankana</name>
    <dbReference type="NCBI Taxonomy" id="172846"/>
    <lineage>
        <taxon>Eukaryota</taxon>
        <taxon>Metazoa</taxon>
        <taxon>Ecdysozoa</taxon>
        <taxon>Arthropoda</taxon>
        <taxon>Chelicerata</taxon>
        <taxon>Arachnida</taxon>
        <taxon>Araneae</taxon>
        <taxon>Araneomorphae</taxon>
        <taxon>Entelegynae</taxon>
        <taxon>Araneoidea</taxon>
        <taxon>Araneidae</taxon>
        <taxon>Caerostris</taxon>
    </lineage>
</organism>
<gene>
    <name evidence="2" type="ORF">CEXT_224601</name>
</gene>
<name>A0AAV4XW04_CAEEX</name>
<evidence type="ECO:0000313" key="2">
    <source>
        <dbReference type="EMBL" id="GIY99355.1"/>
    </source>
</evidence>
<reference evidence="2 3" key="1">
    <citation type="submission" date="2021-06" db="EMBL/GenBank/DDBJ databases">
        <title>Caerostris extrusa draft genome.</title>
        <authorList>
            <person name="Kono N."/>
            <person name="Arakawa K."/>
        </authorList>
    </citation>
    <scope>NUCLEOTIDE SEQUENCE [LARGE SCALE GENOMIC DNA]</scope>
</reference>
<protein>
    <submittedName>
        <fullName evidence="2">Uncharacterized protein</fullName>
    </submittedName>
</protein>
<sequence length="361" mass="39801">MRFTIIAADYWIGGFEVTCSSIIQPMTRHYSYLCCRIPLLREKLTRSIAIQTQRCNGGKKEVPTEVKAAKTSGKRERSPDLMRCNRKTTTKCGQIRKTSKIILRRKKNIKKNNEDVGPVEPPVVIKEEPVEFVPEPFPSEDKGIQNIQKKNEDVVPVEPAVVIKEEPVQEFDPQPSASADVVIKDEFVVSGEDYHGSSALVPPSTESTSHVTLSVACLGLVKNPTTDNKSNCRKFLSLMNISGFYNVINDNEDVTPVGPSIVIKEEPVEFDSDPSTSADNVIQENGDAVPVQPAVFIKQEPIEFDPEPYASTDIVIKDEFVVCSKEYTGSSADVPPSTEPTSHVTLSVACLGSSQNRDSDQ</sequence>
<accession>A0AAV4XW04</accession>
<dbReference type="AlphaFoldDB" id="A0AAV4XW04"/>
<feature type="region of interest" description="Disordered" evidence="1">
    <location>
        <begin position="60"/>
        <end position="79"/>
    </location>
</feature>
<evidence type="ECO:0000256" key="1">
    <source>
        <dbReference type="SAM" id="MobiDB-lite"/>
    </source>
</evidence>
<comment type="caution">
    <text evidence="2">The sequence shown here is derived from an EMBL/GenBank/DDBJ whole genome shotgun (WGS) entry which is preliminary data.</text>
</comment>
<evidence type="ECO:0000313" key="3">
    <source>
        <dbReference type="Proteomes" id="UP001054945"/>
    </source>
</evidence>
<proteinExistence type="predicted"/>